<accession>A0AAV0H0H2</accession>
<proteinExistence type="predicted"/>
<feature type="compositionally biased region" description="Basic and acidic residues" evidence="1">
    <location>
        <begin position="75"/>
        <end position="84"/>
    </location>
</feature>
<dbReference type="Proteomes" id="UP001154282">
    <property type="component" value="Unassembled WGS sequence"/>
</dbReference>
<sequence>MESRGRPSADQARGEVRTPRVELHSIQRPIAAHRQILPPPLGQQAATQSQNVSTNRGGSEGGDRVAGPLRQPMGQDRHPFDRQN</sequence>
<dbReference type="EMBL" id="CAMGYJ010000002">
    <property type="protein sequence ID" value="CAI0377825.1"/>
    <property type="molecule type" value="Genomic_DNA"/>
</dbReference>
<evidence type="ECO:0000313" key="2">
    <source>
        <dbReference type="EMBL" id="CAI0377825.1"/>
    </source>
</evidence>
<evidence type="ECO:0000313" key="3">
    <source>
        <dbReference type="Proteomes" id="UP001154282"/>
    </source>
</evidence>
<evidence type="ECO:0000256" key="1">
    <source>
        <dbReference type="SAM" id="MobiDB-lite"/>
    </source>
</evidence>
<reference evidence="2" key="1">
    <citation type="submission" date="2022-08" db="EMBL/GenBank/DDBJ databases">
        <authorList>
            <person name="Gutierrez-Valencia J."/>
        </authorList>
    </citation>
    <scope>NUCLEOTIDE SEQUENCE</scope>
</reference>
<keyword evidence="3" id="KW-1185">Reference proteome</keyword>
<gene>
    <name evidence="2" type="ORF">LITE_LOCUS1622</name>
</gene>
<protein>
    <submittedName>
        <fullName evidence="2">Uncharacterized protein</fullName>
    </submittedName>
</protein>
<feature type="compositionally biased region" description="Basic and acidic residues" evidence="1">
    <location>
        <begin position="1"/>
        <end position="25"/>
    </location>
</feature>
<organism evidence="2 3">
    <name type="scientific">Linum tenue</name>
    <dbReference type="NCBI Taxonomy" id="586396"/>
    <lineage>
        <taxon>Eukaryota</taxon>
        <taxon>Viridiplantae</taxon>
        <taxon>Streptophyta</taxon>
        <taxon>Embryophyta</taxon>
        <taxon>Tracheophyta</taxon>
        <taxon>Spermatophyta</taxon>
        <taxon>Magnoliopsida</taxon>
        <taxon>eudicotyledons</taxon>
        <taxon>Gunneridae</taxon>
        <taxon>Pentapetalae</taxon>
        <taxon>rosids</taxon>
        <taxon>fabids</taxon>
        <taxon>Malpighiales</taxon>
        <taxon>Linaceae</taxon>
        <taxon>Linum</taxon>
    </lineage>
</organism>
<feature type="compositionally biased region" description="Polar residues" evidence="1">
    <location>
        <begin position="44"/>
        <end position="57"/>
    </location>
</feature>
<comment type="caution">
    <text evidence="2">The sequence shown here is derived from an EMBL/GenBank/DDBJ whole genome shotgun (WGS) entry which is preliminary data.</text>
</comment>
<dbReference type="AlphaFoldDB" id="A0AAV0H0H2"/>
<name>A0AAV0H0H2_9ROSI</name>
<feature type="region of interest" description="Disordered" evidence="1">
    <location>
        <begin position="1"/>
        <end position="84"/>
    </location>
</feature>